<sequence>MKKKQLYGRGVPMLCIACQLTVAPLFFSSRVQAVPVAPTILTTAQTQEMRTIKGIVRDVNNQPLPGATIRIKGTSTGVVSDVDGNYTITVPDDPNTTLLVSFVGMKPQEQKIGKSTALNFILEEDATVLDQVVVNGVFERKANTFTGSVRTIGKDDLKRVGNSNVLQSLKNLDPSIMFFDNMSLGSDPNAMPEMVLRGKSSINMEDVDLKATYQNDPNAPLFVLDGFETSLQKIMDLDMDRVESLTILKDASAKAIYGSKAANGVIVIELKKNPSGDLRVTYNGSMEIEAPDLSSYDLCNAAEKLEVEQAFGMFNDPGADFESQRMMIKMYNQRQSAVKSGINTDWISKPLRLGVGNKHSLSVELGDKALQAIVDLSYQNIKGVMKGSDRTNISGAISLLYRHQNFLFRNQLTITSNEAHDSKYGTFDEYTKLNPYYTPYDQYGHLTDNIVPSLDPGNSVTVNAWYEDIEFEANPLYNAQLNTLLQDKYVDITNNFELQWFVMTGLKATARFGLTEQRSRSDEFYPSDHLKFASYSTDRLTEKGSYDLENGEQHSLSGKFDVQYNKNFLSVHDIFVNAGFDLSRKQSSTNLQQAEGFPSDKMTDIIFARQYLKDAKPKGTEETVKDFGYYLSANYSYDNRLNFDATFRQSASSMYGANSRWGKFWSVGGSWNIHNESWMEGSNITQLRLRATTGSTGSQSSAAYNALASYEYFLDKTYGDQLGAQLLNMRNEDLKWQEKVEQNYGFDFNYKNRYSFTFEYYHSITNNAVNPLSLAPSTGFTTVQENVGKVLNRGFDLRAGATVWQQPADRSYLSFSLMISRNKNILKEISEAMRSYNEQQEKLATEGNVPVQKYYDGVSMDAIWAMPSLGIDPANGREIYIAKDENGNPYRTYTYDAAQQVICGDELPKFQGNAGVNFEYKGFGINAVLTYQYGAKMYNQTLVDKVENADMKYNVDRRIYTDRWRKPGDIALYKAISEEVYVSEKQQFASEKTYPTSRFVQKRNELKISSLQLSYDFFRHDFVKKIGLERILLRFNANDLFTFSSIDIERGTSYPFARTFNFSLNVTL</sequence>
<evidence type="ECO:0000256" key="7">
    <source>
        <dbReference type="PROSITE-ProRule" id="PRU01360"/>
    </source>
</evidence>
<proteinExistence type="inferred from homology"/>
<dbReference type="Gene3D" id="2.60.40.1120">
    <property type="entry name" value="Carboxypeptidase-like, regulatory domain"/>
    <property type="match status" value="1"/>
</dbReference>
<keyword evidence="6 7" id="KW-0998">Cell outer membrane</keyword>
<evidence type="ECO:0000256" key="3">
    <source>
        <dbReference type="ARBA" id="ARBA00022452"/>
    </source>
</evidence>
<evidence type="ECO:0000259" key="9">
    <source>
        <dbReference type="Pfam" id="PF07715"/>
    </source>
</evidence>
<keyword evidence="3 7" id="KW-1134">Transmembrane beta strand</keyword>
<dbReference type="InterPro" id="IPR012910">
    <property type="entry name" value="Plug_dom"/>
</dbReference>
<dbReference type="Pfam" id="PF07715">
    <property type="entry name" value="Plug"/>
    <property type="match status" value="1"/>
</dbReference>
<evidence type="ECO:0000256" key="8">
    <source>
        <dbReference type="SAM" id="SignalP"/>
    </source>
</evidence>
<reference evidence="10 11" key="1">
    <citation type="submission" date="2018-08" db="EMBL/GenBank/DDBJ databases">
        <title>A genome reference for cultivated species of the human gut microbiota.</title>
        <authorList>
            <person name="Zou Y."/>
            <person name="Xue W."/>
            <person name="Luo G."/>
        </authorList>
    </citation>
    <scope>NUCLEOTIDE SEQUENCE [LARGE SCALE GENOMIC DNA]</scope>
    <source>
        <strain evidence="10 11">AF16-14</strain>
    </source>
</reference>
<evidence type="ECO:0000256" key="1">
    <source>
        <dbReference type="ARBA" id="ARBA00004571"/>
    </source>
</evidence>
<evidence type="ECO:0000256" key="5">
    <source>
        <dbReference type="ARBA" id="ARBA00023136"/>
    </source>
</evidence>
<comment type="caution">
    <text evidence="10">The sequence shown here is derived from an EMBL/GenBank/DDBJ whole genome shotgun (WGS) entry which is preliminary data.</text>
</comment>
<keyword evidence="2 7" id="KW-0813">Transport</keyword>
<protein>
    <submittedName>
        <fullName evidence="10">SusC/RagA family TonB-linked outer membrane protein</fullName>
    </submittedName>
</protein>
<keyword evidence="5 7" id="KW-0472">Membrane</keyword>
<evidence type="ECO:0000313" key="11">
    <source>
        <dbReference type="Proteomes" id="UP000284243"/>
    </source>
</evidence>
<feature type="chain" id="PRO_5019239864" evidence="8">
    <location>
        <begin position="34"/>
        <end position="1068"/>
    </location>
</feature>
<dbReference type="Gene3D" id="2.170.130.10">
    <property type="entry name" value="TonB-dependent receptor, plug domain"/>
    <property type="match status" value="1"/>
</dbReference>
<dbReference type="NCBIfam" id="TIGR04057">
    <property type="entry name" value="SusC_RagA_signa"/>
    <property type="match status" value="1"/>
</dbReference>
<dbReference type="NCBIfam" id="TIGR04056">
    <property type="entry name" value="OMP_RagA_SusC"/>
    <property type="match status" value="1"/>
</dbReference>
<dbReference type="GO" id="GO:0009279">
    <property type="term" value="C:cell outer membrane"/>
    <property type="evidence" value="ECO:0007669"/>
    <property type="project" value="UniProtKB-SubCell"/>
</dbReference>
<dbReference type="InterPro" id="IPR039426">
    <property type="entry name" value="TonB-dep_rcpt-like"/>
</dbReference>
<evidence type="ECO:0000256" key="2">
    <source>
        <dbReference type="ARBA" id="ARBA00022448"/>
    </source>
</evidence>
<keyword evidence="8" id="KW-0732">Signal</keyword>
<dbReference type="PROSITE" id="PS52016">
    <property type="entry name" value="TONB_DEPENDENT_REC_3"/>
    <property type="match status" value="1"/>
</dbReference>
<dbReference type="InterPro" id="IPR036942">
    <property type="entry name" value="Beta-barrel_TonB_sf"/>
</dbReference>
<dbReference type="Gene3D" id="2.40.170.20">
    <property type="entry name" value="TonB-dependent receptor, beta-barrel domain"/>
    <property type="match status" value="1"/>
</dbReference>
<accession>A0A412TLX7</accession>
<comment type="subcellular location">
    <subcellularLocation>
        <location evidence="1 7">Cell outer membrane</location>
        <topology evidence="1 7">Multi-pass membrane protein</topology>
    </subcellularLocation>
</comment>
<gene>
    <name evidence="10" type="ORF">DWW57_14985</name>
</gene>
<comment type="similarity">
    <text evidence="7">Belongs to the TonB-dependent receptor family.</text>
</comment>
<evidence type="ECO:0000256" key="4">
    <source>
        <dbReference type="ARBA" id="ARBA00022692"/>
    </source>
</evidence>
<dbReference type="EMBL" id="QRYC01000026">
    <property type="protein sequence ID" value="RGU54751.1"/>
    <property type="molecule type" value="Genomic_DNA"/>
</dbReference>
<evidence type="ECO:0000313" key="10">
    <source>
        <dbReference type="EMBL" id="RGU54751.1"/>
    </source>
</evidence>
<dbReference type="InterPro" id="IPR023996">
    <property type="entry name" value="TonB-dep_OMP_SusC/RagA"/>
</dbReference>
<dbReference type="SUPFAM" id="SSF56935">
    <property type="entry name" value="Porins"/>
    <property type="match status" value="1"/>
</dbReference>
<dbReference type="SUPFAM" id="SSF49464">
    <property type="entry name" value="Carboxypeptidase regulatory domain-like"/>
    <property type="match status" value="1"/>
</dbReference>
<organism evidence="10 11">
    <name type="scientific">Odoribacter splanchnicus</name>
    <dbReference type="NCBI Taxonomy" id="28118"/>
    <lineage>
        <taxon>Bacteria</taxon>
        <taxon>Pseudomonadati</taxon>
        <taxon>Bacteroidota</taxon>
        <taxon>Bacteroidia</taxon>
        <taxon>Bacteroidales</taxon>
        <taxon>Odoribacteraceae</taxon>
        <taxon>Odoribacter</taxon>
    </lineage>
</organism>
<dbReference type="Pfam" id="PF13715">
    <property type="entry name" value="CarbopepD_reg_2"/>
    <property type="match status" value="1"/>
</dbReference>
<dbReference type="AlphaFoldDB" id="A0A412TLX7"/>
<dbReference type="Proteomes" id="UP000284243">
    <property type="component" value="Unassembled WGS sequence"/>
</dbReference>
<keyword evidence="4 7" id="KW-0812">Transmembrane</keyword>
<feature type="signal peptide" evidence="8">
    <location>
        <begin position="1"/>
        <end position="33"/>
    </location>
</feature>
<dbReference type="InterPro" id="IPR008969">
    <property type="entry name" value="CarboxyPept-like_regulatory"/>
</dbReference>
<name>A0A412TLX7_9BACT</name>
<evidence type="ECO:0000256" key="6">
    <source>
        <dbReference type="ARBA" id="ARBA00023237"/>
    </source>
</evidence>
<feature type="domain" description="TonB-dependent receptor plug" evidence="9">
    <location>
        <begin position="144"/>
        <end position="265"/>
    </location>
</feature>
<dbReference type="InterPro" id="IPR037066">
    <property type="entry name" value="Plug_dom_sf"/>
</dbReference>
<dbReference type="RefSeq" id="WP_118160677.1">
    <property type="nucleotide sequence ID" value="NZ_JADNGC010000010.1"/>
</dbReference>
<dbReference type="InterPro" id="IPR023997">
    <property type="entry name" value="TonB-dep_OMP_SusC/RagA_CS"/>
</dbReference>